<organism evidence="3">
    <name type="scientific">marine metagenome</name>
    <dbReference type="NCBI Taxonomy" id="408172"/>
    <lineage>
        <taxon>unclassified sequences</taxon>
        <taxon>metagenomes</taxon>
        <taxon>ecological metagenomes</taxon>
    </lineage>
</organism>
<dbReference type="InterPro" id="IPR020904">
    <property type="entry name" value="Sc_DH/Rdtase_CS"/>
</dbReference>
<dbReference type="Gene3D" id="3.40.50.720">
    <property type="entry name" value="NAD(P)-binding Rossmann-like Domain"/>
    <property type="match status" value="1"/>
</dbReference>
<evidence type="ECO:0000256" key="2">
    <source>
        <dbReference type="ARBA" id="ARBA00023002"/>
    </source>
</evidence>
<evidence type="ECO:0000313" key="3">
    <source>
        <dbReference type="EMBL" id="SUZ85674.1"/>
    </source>
</evidence>
<dbReference type="SUPFAM" id="SSF51735">
    <property type="entry name" value="NAD(P)-binding Rossmann-fold domains"/>
    <property type="match status" value="1"/>
</dbReference>
<sequence length="254" mass="27769">MNLENKNIVITGGADGIGKALAERFLRESPNSIHLIDINPNVFHVAESIGGKGYIVDVANSEQFTLTLNEIIKEVNSVDLFCSNAGIQGHGTLNASDDTWDNNWQINVMSHIYAARVLIPHMLENKDGYFLVTVSAAGLLNMPGAMPYATTKHAALGLAENLAITYGNQGIKVSVLCPQLVDTNMLKTSELPSDDHPLMKDGILSAEQVADDTVQGIKKEGFLILPHEDVLRYIQGKTQDYDRWIAGTRKLVLK</sequence>
<reference evidence="3" key="1">
    <citation type="submission" date="2018-05" db="EMBL/GenBank/DDBJ databases">
        <authorList>
            <person name="Lanie J.A."/>
            <person name="Ng W.-L."/>
            <person name="Kazmierczak K.M."/>
            <person name="Andrzejewski T.M."/>
            <person name="Davidsen T.M."/>
            <person name="Wayne K.J."/>
            <person name="Tettelin H."/>
            <person name="Glass J.I."/>
            <person name="Rusch D."/>
            <person name="Podicherti R."/>
            <person name="Tsui H.-C.T."/>
            <person name="Winkler M.E."/>
        </authorList>
    </citation>
    <scope>NUCLEOTIDE SEQUENCE</scope>
</reference>
<dbReference type="GO" id="GO:0016616">
    <property type="term" value="F:oxidoreductase activity, acting on the CH-OH group of donors, NAD or NADP as acceptor"/>
    <property type="evidence" value="ECO:0007669"/>
    <property type="project" value="TreeGrafter"/>
</dbReference>
<dbReference type="CDD" id="cd05233">
    <property type="entry name" value="SDR_c"/>
    <property type="match status" value="1"/>
</dbReference>
<protein>
    <recommendedName>
        <fullName evidence="4">Short-chain dehydrogenase</fullName>
    </recommendedName>
</protein>
<dbReference type="InterPro" id="IPR036291">
    <property type="entry name" value="NAD(P)-bd_dom_sf"/>
</dbReference>
<proteinExistence type="inferred from homology"/>
<dbReference type="PANTHER" id="PTHR24322:SF736">
    <property type="entry name" value="RETINOL DEHYDROGENASE 10"/>
    <property type="match status" value="1"/>
</dbReference>
<dbReference type="AlphaFoldDB" id="A0A381R378"/>
<dbReference type="InterPro" id="IPR002347">
    <property type="entry name" value="SDR_fam"/>
</dbReference>
<gene>
    <name evidence="3" type="ORF">METZ01_LOCUS38528</name>
</gene>
<dbReference type="PANTHER" id="PTHR24322">
    <property type="entry name" value="PKSB"/>
    <property type="match status" value="1"/>
</dbReference>
<name>A0A381R378_9ZZZZ</name>
<evidence type="ECO:0008006" key="4">
    <source>
        <dbReference type="Google" id="ProtNLM"/>
    </source>
</evidence>
<evidence type="ECO:0000256" key="1">
    <source>
        <dbReference type="ARBA" id="ARBA00006484"/>
    </source>
</evidence>
<keyword evidence="2" id="KW-0560">Oxidoreductase</keyword>
<dbReference type="Pfam" id="PF00106">
    <property type="entry name" value="adh_short"/>
    <property type="match status" value="1"/>
</dbReference>
<dbReference type="PRINTS" id="PR00081">
    <property type="entry name" value="GDHRDH"/>
</dbReference>
<comment type="similarity">
    <text evidence="1">Belongs to the short-chain dehydrogenases/reductases (SDR) family.</text>
</comment>
<dbReference type="EMBL" id="UINC01001646">
    <property type="protein sequence ID" value="SUZ85674.1"/>
    <property type="molecule type" value="Genomic_DNA"/>
</dbReference>
<accession>A0A381R378</accession>
<dbReference type="PROSITE" id="PS00061">
    <property type="entry name" value="ADH_SHORT"/>
    <property type="match status" value="1"/>
</dbReference>